<keyword evidence="4" id="KW-1185">Reference proteome</keyword>
<keyword evidence="1" id="KW-0472">Membrane</keyword>
<evidence type="ECO:0000313" key="2">
    <source>
        <dbReference type="EMBL" id="ROR37993.1"/>
    </source>
</evidence>
<evidence type="ECO:0000313" key="4">
    <source>
        <dbReference type="Proteomes" id="UP000266906"/>
    </source>
</evidence>
<sequence length="128" mass="13542">MAVSGGESRTGDVFDTVRTWVDLFGAVGAVVLGTVAAVAVAGQPTTPFMWVRGAVLLLLVVLLRRYVARARGGDGRAWERLRKTSTVLPFAVVGVDLLPGLCPAWYAVLQGLSVLALVPVAVLTRRGR</sequence>
<organism evidence="3 4">
    <name type="scientific">Kitasatospora cineracea</name>
    <dbReference type="NCBI Taxonomy" id="88074"/>
    <lineage>
        <taxon>Bacteria</taxon>
        <taxon>Bacillati</taxon>
        <taxon>Actinomycetota</taxon>
        <taxon>Actinomycetes</taxon>
        <taxon>Kitasatosporales</taxon>
        <taxon>Streptomycetaceae</taxon>
        <taxon>Kitasatospora</taxon>
    </lineage>
</organism>
<dbReference type="RefSeq" id="WP_123562302.1">
    <property type="nucleotide sequence ID" value="NZ_JBEYIY010000047.1"/>
</dbReference>
<protein>
    <submittedName>
        <fullName evidence="3">Uncharacterized protein</fullName>
    </submittedName>
</protein>
<dbReference type="Proteomes" id="UP000267408">
    <property type="component" value="Unassembled WGS sequence"/>
</dbReference>
<evidence type="ECO:0000256" key="1">
    <source>
        <dbReference type="SAM" id="Phobius"/>
    </source>
</evidence>
<feature type="transmembrane region" description="Helical" evidence="1">
    <location>
        <begin position="80"/>
        <end position="98"/>
    </location>
</feature>
<dbReference type="EMBL" id="RJVJ01000002">
    <property type="protein sequence ID" value="ROR37993.1"/>
    <property type="molecule type" value="Genomic_DNA"/>
</dbReference>
<comment type="caution">
    <text evidence="3">The sequence shown here is derived from an EMBL/GenBank/DDBJ whole genome shotgun (WGS) entry which is preliminary data.</text>
</comment>
<accession>A0A3N4RCA7</accession>
<keyword evidence="1" id="KW-1133">Transmembrane helix</keyword>
<dbReference type="OrthoDB" id="3874262at2"/>
<evidence type="ECO:0000313" key="5">
    <source>
        <dbReference type="Proteomes" id="UP000267408"/>
    </source>
</evidence>
<keyword evidence="1" id="KW-0812">Transmembrane</keyword>
<dbReference type="EMBL" id="RKQG01000002">
    <property type="protein sequence ID" value="RPE28595.1"/>
    <property type="molecule type" value="Genomic_DNA"/>
</dbReference>
<feature type="transmembrane region" description="Helical" evidence="1">
    <location>
        <begin position="48"/>
        <end position="68"/>
    </location>
</feature>
<gene>
    <name evidence="3" type="ORF">EDD38_5732</name>
    <name evidence="2" type="ORF">EDD39_6155</name>
</gene>
<feature type="transmembrane region" description="Helical" evidence="1">
    <location>
        <begin position="20"/>
        <end position="42"/>
    </location>
</feature>
<accession>A0A8G1UC16</accession>
<name>A0A3N4RCA7_9ACTN</name>
<reference evidence="4 5" key="1">
    <citation type="submission" date="2018-11" db="EMBL/GenBank/DDBJ databases">
        <title>Sequencing the genomes of 1000 actinobacteria strains.</title>
        <authorList>
            <person name="Klenk H.-P."/>
        </authorList>
    </citation>
    <scope>NUCLEOTIDE SEQUENCE [LARGE SCALE GENOMIC DNA]</scope>
    <source>
        <strain evidence="2 5">DSM 44780</strain>
        <strain evidence="3 4">DSM 44781</strain>
    </source>
</reference>
<dbReference type="Proteomes" id="UP000266906">
    <property type="component" value="Unassembled WGS sequence"/>
</dbReference>
<proteinExistence type="predicted"/>
<dbReference type="AlphaFoldDB" id="A0A3N4RCA7"/>
<evidence type="ECO:0000313" key="3">
    <source>
        <dbReference type="EMBL" id="RPE28595.1"/>
    </source>
</evidence>